<dbReference type="Proteomes" id="UP000185812">
    <property type="component" value="Unassembled WGS sequence"/>
</dbReference>
<dbReference type="EMBL" id="FRAU01000003">
    <property type="protein sequence ID" value="SHK50205.1"/>
    <property type="molecule type" value="Genomic_DNA"/>
</dbReference>
<organism evidence="2 3">
    <name type="scientific">Rhodothermus profundi</name>
    <dbReference type="NCBI Taxonomy" id="633813"/>
    <lineage>
        <taxon>Bacteria</taxon>
        <taxon>Pseudomonadati</taxon>
        <taxon>Rhodothermota</taxon>
        <taxon>Rhodothermia</taxon>
        <taxon>Rhodothermales</taxon>
        <taxon>Rhodothermaceae</taxon>
        <taxon>Rhodothermus</taxon>
    </lineage>
</organism>
<keyword evidence="1" id="KW-0732">Signal</keyword>
<evidence type="ECO:0000313" key="2">
    <source>
        <dbReference type="EMBL" id="SHK50205.1"/>
    </source>
</evidence>
<name>A0A1M6SZR4_9BACT</name>
<feature type="signal peptide" evidence="1">
    <location>
        <begin position="1"/>
        <end position="26"/>
    </location>
</feature>
<feature type="chain" id="PRO_5013110639" description="Long-chain fatty acid transport protein" evidence="1">
    <location>
        <begin position="27"/>
        <end position="467"/>
    </location>
</feature>
<dbReference type="STRING" id="633813.SAMN04488087_1298"/>
<sequence length="467" mass="52068">MKVMRSSIWRLWVLGCMLGTFESASAQGVADPLLHQGLNQTVWPGARVRAMGGVVAGAYQDVTALFADPAALSGLRQPEIRIGGSYGTTSLEQEVRWIPNRIYAELSLVLENDPDKLVITRPFDSIRPPWHYRYSAARPTVIAVGVPFSARGMSWGVGIGLGQLAVLDHYYQNNNALDPNIGQLRPAPIPRVQEGDSLLVDWFQFMRERTGALYGVTPAISVQFGRFAFGLSVTVLTGTSEDWQYRRDRGQFVLRYNNDFSLRPPSQGEEMLAGSSKYRGVRTVLSGRFASDRFALGIVVRPGYTLERRWKTTEGVAREGVDKLQIPLQVTLGLVLYPTNAWRLAVDYDLHQLDKVQYVPSGGASFTPWVGKSTLRLGVEFRVNDWLALRAGYRDEPQGFVPAGAAFVNDPAMASVYTVGSGVHFGRFGFDFSYELFRLRYDDLWLSNVNTNRIVAHTVLLEASYRL</sequence>
<accession>A0A1M6SZR4</accession>
<proteinExistence type="predicted"/>
<protein>
    <recommendedName>
        <fullName evidence="4">Long-chain fatty acid transport protein</fullName>
    </recommendedName>
</protein>
<evidence type="ECO:0008006" key="4">
    <source>
        <dbReference type="Google" id="ProtNLM"/>
    </source>
</evidence>
<reference evidence="3" key="1">
    <citation type="submission" date="2016-11" db="EMBL/GenBank/DDBJ databases">
        <authorList>
            <person name="Varghese N."/>
            <person name="Submissions S."/>
        </authorList>
    </citation>
    <scope>NUCLEOTIDE SEQUENCE [LARGE SCALE GENOMIC DNA]</scope>
    <source>
        <strain evidence="3">DSM 22212</strain>
    </source>
</reference>
<keyword evidence="3" id="KW-1185">Reference proteome</keyword>
<dbReference type="SUPFAM" id="SSF56935">
    <property type="entry name" value="Porins"/>
    <property type="match status" value="1"/>
</dbReference>
<evidence type="ECO:0000313" key="3">
    <source>
        <dbReference type="Proteomes" id="UP000185812"/>
    </source>
</evidence>
<gene>
    <name evidence="2" type="ORF">SAMN04488087_1298</name>
</gene>
<dbReference type="AlphaFoldDB" id="A0A1M6SZR4"/>
<dbReference type="Gene3D" id="2.40.160.60">
    <property type="entry name" value="Outer membrane protein transport protein (OMPP1/FadL/TodX)"/>
    <property type="match status" value="1"/>
</dbReference>
<evidence type="ECO:0000256" key="1">
    <source>
        <dbReference type="SAM" id="SignalP"/>
    </source>
</evidence>